<comment type="cofactor">
    <cofactor evidence="1">
        <name>FAD</name>
        <dbReference type="ChEBI" id="CHEBI:57692"/>
    </cofactor>
</comment>
<name>A0A3N0B3N9_9ACTN</name>
<gene>
    <name evidence="6" type="ORF">DMP08_09230</name>
</gene>
<keyword evidence="2" id="KW-0285">Flavoprotein</keyword>
<comment type="caution">
    <text evidence="6">The sequence shown here is derived from an EMBL/GenBank/DDBJ whole genome shotgun (WGS) entry which is preliminary data.</text>
</comment>
<dbReference type="InterPro" id="IPR050315">
    <property type="entry name" value="FAD-oxidoreductase_2"/>
</dbReference>
<proteinExistence type="predicted"/>
<dbReference type="GO" id="GO:0008202">
    <property type="term" value="P:steroid metabolic process"/>
    <property type="evidence" value="ECO:0007669"/>
    <property type="project" value="UniProtKB-ARBA"/>
</dbReference>
<dbReference type="Gene3D" id="3.50.50.60">
    <property type="entry name" value="FAD/NAD(P)-binding domain"/>
    <property type="match status" value="1"/>
</dbReference>
<sequence length="669" mass="71651">MNSATDAPCSQLRTGRRPWPRLHNCIRLLSHIWTRRGRTRRASRKRASTTGRVTHTSNYTASCTIQAGQRQRHYTPSFCRGSHIAAQNTALGVCRAKASFFRIFFSTCATAVAYESNQGGFAMGESSSLTNQSRRTFLKTAGVALAGAASFSVIGCAPQGASSSSEKGLATKGADTKWDEEFDVVVVGAGCAGQAAAITVALEGNGATCLLAEKGTMPGGNSPFCKGTIVYTNDENAFNQYMLEMRGSEGTTPDDVIAAYAKGAAENYDWVFNTLGGALEEASVIPPSTKDDPLAPTPEWPEFEHCYSLGKLTIAGKKDVEIKGAKHITKLLDSVITSHADVIKYRTEAPLSELVQDPTTKEILGAVIGGKNVKANKGVIMCTGGFEANPTMRQDFIGQGAAHPAIEDLNTGDGHKACMKVGADFWHMEHVAGFWMAGRDLANTKFTNNQIISPCPKQFGITVGTNGRRYYMDWDGYSNKSDIAYRDNVSLAVGSRHGHMQIGGEWPHLAQPSKAWFVFDQQGLEAGAIPASTTSDPVADKLAYSANSIEELADQMGVPANELKTTVDQWNECCTNGTDIFFHRPAKTLTPISTPPFYAQLCCPAFLNTDGGPVRSAKAEILDPDGTPIPHLYSAGEFGSIWSGMYQGGGNVAECLIFGRIAARSAIAG</sequence>
<protein>
    <submittedName>
        <fullName evidence="6">FAD-binding dehydrogenase</fullName>
    </submittedName>
</protein>
<dbReference type="Proteomes" id="UP000278632">
    <property type="component" value="Unassembled WGS sequence"/>
</dbReference>
<dbReference type="Gene3D" id="3.90.700.10">
    <property type="entry name" value="Succinate dehydrogenase/fumarate reductase flavoprotein, catalytic domain"/>
    <property type="match status" value="1"/>
</dbReference>
<evidence type="ECO:0000256" key="1">
    <source>
        <dbReference type="ARBA" id="ARBA00001974"/>
    </source>
</evidence>
<feature type="domain" description="FAD-dependent oxidoreductase 2 FAD-binding" evidence="5">
    <location>
        <begin position="183"/>
        <end position="651"/>
    </location>
</feature>
<dbReference type="AlphaFoldDB" id="A0A3N0B3N9"/>
<organism evidence="6 7">
    <name type="scientific">Paraeggerthella hongkongensis</name>
    <dbReference type="NCBI Taxonomy" id="230658"/>
    <lineage>
        <taxon>Bacteria</taxon>
        <taxon>Bacillati</taxon>
        <taxon>Actinomycetota</taxon>
        <taxon>Coriobacteriia</taxon>
        <taxon>Eggerthellales</taxon>
        <taxon>Eggerthellaceae</taxon>
        <taxon>Paraeggerthella</taxon>
    </lineage>
</organism>
<dbReference type="InterPro" id="IPR003953">
    <property type="entry name" value="FAD-dep_OxRdtase_2_FAD-bd"/>
</dbReference>
<dbReference type="Pfam" id="PF00890">
    <property type="entry name" value="FAD_binding_2"/>
    <property type="match status" value="1"/>
</dbReference>
<evidence type="ECO:0000313" key="6">
    <source>
        <dbReference type="EMBL" id="RNL41578.1"/>
    </source>
</evidence>
<reference evidence="7" key="1">
    <citation type="submission" date="2018-05" db="EMBL/GenBank/DDBJ databases">
        <title>Genome Sequencing of selected type strains of the family Eggerthellaceae.</title>
        <authorList>
            <person name="Danylec N."/>
            <person name="Stoll D.A."/>
            <person name="Doetsch A."/>
            <person name="Huch M."/>
        </authorList>
    </citation>
    <scope>NUCLEOTIDE SEQUENCE [LARGE SCALE GENOMIC DNA]</scope>
    <source>
        <strain evidence="7">DSM 16106</strain>
    </source>
</reference>
<evidence type="ECO:0000256" key="2">
    <source>
        <dbReference type="ARBA" id="ARBA00022630"/>
    </source>
</evidence>
<dbReference type="SUPFAM" id="SSF51905">
    <property type="entry name" value="FAD/NAD(P)-binding domain"/>
    <property type="match status" value="1"/>
</dbReference>
<dbReference type="NCBIfam" id="TIGR01409">
    <property type="entry name" value="TAT_signal_seq"/>
    <property type="match status" value="1"/>
</dbReference>
<keyword evidence="3" id="KW-0274">FAD</keyword>
<accession>A0A3N0B3N9</accession>
<dbReference type="EMBL" id="QICD01000020">
    <property type="protein sequence ID" value="RNL41578.1"/>
    <property type="molecule type" value="Genomic_DNA"/>
</dbReference>
<evidence type="ECO:0000256" key="4">
    <source>
        <dbReference type="ARBA" id="ARBA00023002"/>
    </source>
</evidence>
<dbReference type="SUPFAM" id="SSF56425">
    <property type="entry name" value="Succinate dehydrogenase/fumarate reductase flavoprotein, catalytic domain"/>
    <property type="match status" value="1"/>
</dbReference>
<dbReference type="GO" id="GO:0033765">
    <property type="term" value="F:steroid dehydrogenase activity, acting on the CH-CH group of donors"/>
    <property type="evidence" value="ECO:0007669"/>
    <property type="project" value="UniProtKB-ARBA"/>
</dbReference>
<dbReference type="InterPro" id="IPR019546">
    <property type="entry name" value="TAT_signal_bac_arc"/>
</dbReference>
<keyword evidence="7" id="KW-1185">Reference proteome</keyword>
<dbReference type="InterPro" id="IPR027477">
    <property type="entry name" value="Succ_DH/fumarate_Rdtase_cat_sf"/>
</dbReference>
<dbReference type="PANTHER" id="PTHR43400">
    <property type="entry name" value="FUMARATE REDUCTASE"/>
    <property type="match status" value="1"/>
</dbReference>
<evidence type="ECO:0000256" key="3">
    <source>
        <dbReference type="ARBA" id="ARBA00022827"/>
    </source>
</evidence>
<evidence type="ECO:0000259" key="5">
    <source>
        <dbReference type="Pfam" id="PF00890"/>
    </source>
</evidence>
<evidence type="ECO:0000313" key="7">
    <source>
        <dbReference type="Proteomes" id="UP000278632"/>
    </source>
</evidence>
<dbReference type="InterPro" id="IPR036188">
    <property type="entry name" value="FAD/NAD-bd_sf"/>
</dbReference>
<keyword evidence="4" id="KW-0560">Oxidoreductase</keyword>
<dbReference type="PANTHER" id="PTHR43400:SF10">
    <property type="entry name" value="3-OXOSTEROID 1-DEHYDROGENASE"/>
    <property type="match status" value="1"/>
</dbReference>